<sequence length="103" mass="11587">MTPPAKDVFSRKADDCVRRKVMGDDRLIGEKGMELQRPASLKGAFAMQRKLQPRAALESHGIFLLSSQAFQPLILFRGRQTKNQNLAKRYGRGIWESGLLASE</sequence>
<name>A0ABN7BE88_9HEMI</name>
<gene>
    <name evidence="1" type="ORF">NTJ_15501</name>
</gene>
<evidence type="ECO:0000313" key="2">
    <source>
        <dbReference type="Proteomes" id="UP001307889"/>
    </source>
</evidence>
<accession>A0ABN7BE88</accession>
<protein>
    <submittedName>
        <fullName evidence="1">Uncharacterized protein</fullName>
    </submittedName>
</protein>
<dbReference type="EMBL" id="AP028922">
    <property type="protein sequence ID" value="BET02681.1"/>
    <property type="molecule type" value="Genomic_DNA"/>
</dbReference>
<keyword evidence="2" id="KW-1185">Reference proteome</keyword>
<evidence type="ECO:0000313" key="1">
    <source>
        <dbReference type="EMBL" id="BET02681.1"/>
    </source>
</evidence>
<organism evidence="1 2">
    <name type="scientific">Nesidiocoris tenuis</name>
    <dbReference type="NCBI Taxonomy" id="355587"/>
    <lineage>
        <taxon>Eukaryota</taxon>
        <taxon>Metazoa</taxon>
        <taxon>Ecdysozoa</taxon>
        <taxon>Arthropoda</taxon>
        <taxon>Hexapoda</taxon>
        <taxon>Insecta</taxon>
        <taxon>Pterygota</taxon>
        <taxon>Neoptera</taxon>
        <taxon>Paraneoptera</taxon>
        <taxon>Hemiptera</taxon>
        <taxon>Heteroptera</taxon>
        <taxon>Panheteroptera</taxon>
        <taxon>Cimicomorpha</taxon>
        <taxon>Miridae</taxon>
        <taxon>Dicyphina</taxon>
        <taxon>Nesidiocoris</taxon>
    </lineage>
</organism>
<proteinExistence type="predicted"/>
<reference evidence="1 2" key="1">
    <citation type="submission" date="2023-09" db="EMBL/GenBank/DDBJ databases">
        <title>Nesidiocoris tenuis whole genome shotgun sequence.</title>
        <authorList>
            <person name="Shibata T."/>
            <person name="Shimoda M."/>
            <person name="Kobayashi T."/>
            <person name="Uehara T."/>
        </authorList>
    </citation>
    <scope>NUCLEOTIDE SEQUENCE [LARGE SCALE GENOMIC DNA]</scope>
    <source>
        <strain evidence="1 2">Japan</strain>
    </source>
</reference>
<dbReference type="Proteomes" id="UP001307889">
    <property type="component" value="Chromosome 14"/>
</dbReference>